<name>A0ABR9RKB8_9FIRM</name>
<dbReference type="PRINTS" id="PR00377">
    <property type="entry name" value="IMPHPHTASES"/>
</dbReference>
<reference evidence="7 8" key="1">
    <citation type="submission" date="2020-10" db="EMBL/GenBank/DDBJ databases">
        <title>ChiBAC.</title>
        <authorList>
            <person name="Zenner C."/>
            <person name="Hitch T.C.A."/>
            <person name="Clavel T."/>
        </authorList>
    </citation>
    <scope>NUCLEOTIDE SEQUENCE [LARGE SCALE GENOMIC DNA]</scope>
    <source>
        <strain evidence="7 8">DSM 108991</strain>
    </source>
</reference>
<dbReference type="InterPro" id="IPR033942">
    <property type="entry name" value="IMPase"/>
</dbReference>
<dbReference type="EC" id="3.1.3.25" evidence="6"/>
<dbReference type="SUPFAM" id="SSF56655">
    <property type="entry name" value="Carbohydrate phosphatase"/>
    <property type="match status" value="1"/>
</dbReference>
<dbReference type="PRINTS" id="PR01959">
    <property type="entry name" value="SBIMPHPHTASE"/>
</dbReference>
<dbReference type="RefSeq" id="WP_076779479.1">
    <property type="nucleotide sequence ID" value="NZ_JADCKL010000006.1"/>
</dbReference>
<gene>
    <name evidence="7" type="ORF">INF30_09065</name>
</gene>
<keyword evidence="4 6" id="KW-0378">Hydrolase</keyword>
<dbReference type="EMBL" id="JADCKL010000006">
    <property type="protein sequence ID" value="MBE5063413.1"/>
    <property type="molecule type" value="Genomic_DNA"/>
</dbReference>
<evidence type="ECO:0000256" key="2">
    <source>
        <dbReference type="ARBA" id="ARBA00001946"/>
    </source>
</evidence>
<evidence type="ECO:0000256" key="5">
    <source>
        <dbReference type="ARBA" id="ARBA00022842"/>
    </source>
</evidence>
<comment type="similarity">
    <text evidence="6">Belongs to the inositol monophosphatase superfamily.</text>
</comment>
<comment type="cofactor">
    <cofactor evidence="2 6">
        <name>Mg(2+)</name>
        <dbReference type="ChEBI" id="CHEBI:18420"/>
    </cofactor>
</comment>
<dbReference type="PANTHER" id="PTHR20854:SF4">
    <property type="entry name" value="INOSITOL-1-MONOPHOSPHATASE-RELATED"/>
    <property type="match status" value="1"/>
</dbReference>
<dbReference type="Pfam" id="PF00459">
    <property type="entry name" value="Inositol_P"/>
    <property type="match status" value="1"/>
</dbReference>
<dbReference type="InterPro" id="IPR020583">
    <property type="entry name" value="Inositol_monoP_metal-BS"/>
</dbReference>
<keyword evidence="3 6" id="KW-0479">Metal-binding</keyword>
<sequence>MEFHREALEIVLAAGRELTGRRGADHIKEKGHTDYVTEVDVRVQQFIFRELSKIDPGAQFLGEEKDNSGVDMNGRVWILDPVDGTTNFIHDFQHSVVSLACSERGRITSGIVYDPYRRECFEAQEGWGAFLNKRPVSVSKAAELSQCLIAVGTSPGHRERADESFRKMRAVYDRCQDIRRVGSAALELCYVACGRLDGFFEERLKLWDYGAAGLILREAGGWIQADERQVAAGTPGIREELLGIVWDEMDRELYSGKRERM</sequence>
<accession>A0ABR9RKB8</accession>
<dbReference type="Proteomes" id="UP000758652">
    <property type="component" value="Unassembled WGS sequence"/>
</dbReference>
<dbReference type="InterPro" id="IPR022337">
    <property type="entry name" value="Inositol_monophosphatase_SuhB"/>
</dbReference>
<evidence type="ECO:0000256" key="6">
    <source>
        <dbReference type="RuleBase" id="RU364068"/>
    </source>
</evidence>
<protein>
    <recommendedName>
        <fullName evidence="6">Inositol-1-monophosphatase</fullName>
        <ecNumber evidence="6">3.1.3.25</ecNumber>
    </recommendedName>
</protein>
<keyword evidence="5 6" id="KW-0460">Magnesium</keyword>
<evidence type="ECO:0000256" key="4">
    <source>
        <dbReference type="ARBA" id="ARBA00022801"/>
    </source>
</evidence>
<evidence type="ECO:0000256" key="1">
    <source>
        <dbReference type="ARBA" id="ARBA00001033"/>
    </source>
</evidence>
<dbReference type="Gene3D" id="3.30.540.10">
    <property type="entry name" value="Fructose-1,6-Bisphosphatase, subunit A, domain 1"/>
    <property type="match status" value="1"/>
</dbReference>
<organism evidence="7 8">
    <name type="scientific">Claveliimonas monacensis</name>
    <dbReference type="NCBI Taxonomy" id="2779351"/>
    <lineage>
        <taxon>Bacteria</taxon>
        <taxon>Bacillati</taxon>
        <taxon>Bacillota</taxon>
        <taxon>Clostridia</taxon>
        <taxon>Lachnospirales</taxon>
        <taxon>Lachnospiraceae</taxon>
        <taxon>Claveliimonas</taxon>
    </lineage>
</organism>
<comment type="catalytic activity">
    <reaction evidence="1 6">
        <text>a myo-inositol phosphate + H2O = myo-inositol + phosphate</text>
        <dbReference type="Rhea" id="RHEA:24056"/>
        <dbReference type="ChEBI" id="CHEBI:15377"/>
        <dbReference type="ChEBI" id="CHEBI:17268"/>
        <dbReference type="ChEBI" id="CHEBI:43474"/>
        <dbReference type="ChEBI" id="CHEBI:84139"/>
        <dbReference type="EC" id="3.1.3.25"/>
    </reaction>
</comment>
<dbReference type="PROSITE" id="PS00629">
    <property type="entry name" value="IMP_1"/>
    <property type="match status" value="1"/>
</dbReference>
<evidence type="ECO:0000256" key="3">
    <source>
        <dbReference type="ARBA" id="ARBA00022723"/>
    </source>
</evidence>
<keyword evidence="8" id="KW-1185">Reference proteome</keyword>
<evidence type="ECO:0000313" key="8">
    <source>
        <dbReference type="Proteomes" id="UP000758652"/>
    </source>
</evidence>
<proteinExistence type="inferred from homology"/>
<evidence type="ECO:0000313" key="7">
    <source>
        <dbReference type="EMBL" id="MBE5063413.1"/>
    </source>
</evidence>
<dbReference type="Gene3D" id="3.40.190.80">
    <property type="match status" value="1"/>
</dbReference>
<comment type="caution">
    <text evidence="7">The sequence shown here is derived from an EMBL/GenBank/DDBJ whole genome shotgun (WGS) entry which is preliminary data.</text>
</comment>
<dbReference type="InterPro" id="IPR000760">
    <property type="entry name" value="Inositol_monophosphatase-like"/>
</dbReference>
<dbReference type="PANTHER" id="PTHR20854">
    <property type="entry name" value="INOSITOL MONOPHOSPHATASE"/>
    <property type="match status" value="1"/>
</dbReference>
<dbReference type="CDD" id="cd01639">
    <property type="entry name" value="IMPase"/>
    <property type="match status" value="1"/>
</dbReference>